<evidence type="ECO:0000313" key="2">
    <source>
        <dbReference type="EMBL" id="CAK9255428.1"/>
    </source>
</evidence>
<protein>
    <submittedName>
        <fullName evidence="2">Uncharacterized protein</fullName>
    </submittedName>
</protein>
<gene>
    <name evidence="2" type="ORF">CSSPJE1EN1_LOCUS906</name>
</gene>
<dbReference type="EMBL" id="OZ020096">
    <property type="protein sequence ID" value="CAK9255428.1"/>
    <property type="molecule type" value="Genomic_DNA"/>
</dbReference>
<feature type="region of interest" description="Disordered" evidence="1">
    <location>
        <begin position="108"/>
        <end position="139"/>
    </location>
</feature>
<proteinExistence type="predicted"/>
<feature type="region of interest" description="Disordered" evidence="1">
    <location>
        <begin position="1"/>
        <end position="24"/>
    </location>
</feature>
<keyword evidence="3" id="KW-1185">Reference proteome</keyword>
<evidence type="ECO:0000256" key="1">
    <source>
        <dbReference type="SAM" id="MobiDB-lite"/>
    </source>
</evidence>
<feature type="compositionally biased region" description="Polar residues" evidence="1">
    <location>
        <begin position="1"/>
        <end position="12"/>
    </location>
</feature>
<sequence length="157" mass="17735">MGRDGYSSSSFQVAEEEEQEEKDYAWPLRHQRARAAVGGYMRMEKGSCGSSSSRPRAVTVLVWSRDGFCSRLAPASRGVRRVGRRVVLALWRRVKWLSGRLLRRGGGRRRRDLRVGSSGGASSSSRKSSLEWPGKAAKVKPSFWSVDKEHRWPVQGW</sequence>
<dbReference type="Proteomes" id="UP001497444">
    <property type="component" value="Chromosome 1"/>
</dbReference>
<organism evidence="2 3">
    <name type="scientific">Sphagnum jensenii</name>
    <dbReference type="NCBI Taxonomy" id="128206"/>
    <lineage>
        <taxon>Eukaryota</taxon>
        <taxon>Viridiplantae</taxon>
        <taxon>Streptophyta</taxon>
        <taxon>Embryophyta</taxon>
        <taxon>Bryophyta</taxon>
        <taxon>Sphagnophytina</taxon>
        <taxon>Sphagnopsida</taxon>
        <taxon>Sphagnales</taxon>
        <taxon>Sphagnaceae</taxon>
        <taxon>Sphagnum</taxon>
    </lineage>
</organism>
<reference evidence="2 3" key="1">
    <citation type="submission" date="2024-02" db="EMBL/GenBank/DDBJ databases">
        <authorList>
            <consortium name="ELIXIR-Norway"/>
            <consortium name="Elixir Norway"/>
        </authorList>
    </citation>
    <scope>NUCLEOTIDE SEQUENCE [LARGE SCALE GENOMIC DNA]</scope>
</reference>
<evidence type="ECO:0000313" key="3">
    <source>
        <dbReference type="Proteomes" id="UP001497444"/>
    </source>
</evidence>
<accession>A0ABP0VLX6</accession>
<name>A0ABP0VLX6_9BRYO</name>